<gene>
    <name evidence="2" type="ORF">SAMN02745166_00054</name>
</gene>
<accession>A0A1T4WFB7</accession>
<dbReference type="Proteomes" id="UP000190774">
    <property type="component" value="Unassembled WGS sequence"/>
</dbReference>
<feature type="transmembrane region" description="Helical" evidence="1">
    <location>
        <begin position="172"/>
        <end position="195"/>
    </location>
</feature>
<feature type="transmembrane region" description="Helical" evidence="1">
    <location>
        <begin position="98"/>
        <end position="122"/>
    </location>
</feature>
<proteinExistence type="predicted"/>
<evidence type="ECO:0000313" key="3">
    <source>
        <dbReference type="Proteomes" id="UP000190774"/>
    </source>
</evidence>
<organism evidence="2 3">
    <name type="scientific">Prosthecobacter debontii</name>
    <dbReference type="NCBI Taxonomy" id="48467"/>
    <lineage>
        <taxon>Bacteria</taxon>
        <taxon>Pseudomonadati</taxon>
        <taxon>Verrucomicrobiota</taxon>
        <taxon>Verrucomicrobiia</taxon>
        <taxon>Verrucomicrobiales</taxon>
        <taxon>Verrucomicrobiaceae</taxon>
        <taxon>Prosthecobacter</taxon>
    </lineage>
</organism>
<keyword evidence="1" id="KW-1133">Transmembrane helix</keyword>
<dbReference type="RefSeq" id="WP_078811299.1">
    <property type="nucleotide sequence ID" value="NZ_FUYE01000001.1"/>
</dbReference>
<sequence>MNASLPSFLVSLILVSGGMLLGVTSGLALDRLTHSWPSWARRSLAVLGTGVTLIPLAALIWSFIGIWTGQWSLPVSSLMPELGQAVPASFQARLAERIWWWLPPVFAVSLPVALLLWTTRVYGWGDEQGQVRRAGLVGLLLLPVVEEVFQMPGAFASLVPLLHGRGGQSASVFLALLPLIVGGALWCWAVWAWPWQTGPFQLSKRDQVREGAVVIGLSPAEVWRRYVLPVQVQRAVAILCYVVAWGTSLWAAYGCPGNAARGQDFHTAYRAALADPLTPLQTALPLTLCALFFWFLGRMVHPRQS</sequence>
<keyword evidence="1" id="KW-0812">Transmembrane</keyword>
<dbReference type="OrthoDB" id="9853302at2"/>
<keyword evidence="3" id="KW-1185">Reference proteome</keyword>
<dbReference type="AlphaFoldDB" id="A0A1T4WFB7"/>
<dbReference type="EMBL" id="FUYE01000001">
    <property type="protein sequence ID" value="SKA75698.1"/>
    <property type="molecule type" value="Genomic_DNA"/>
</dbReference>
<evidence type="ECO:0000313" key="2">
    <source>
        <dbReference type="EMBL" id="SKA75698.1"/>
    </source>
</evidence>
<reference evidence="3" key="1">
    <citation type="submission" date="2017-02" db="EMBL/GenBank/DDBJ databases">
        <authorList>
            <person name="Varghese N."/>
            <person name="Submissions S."/>
        </authorList>
    </citation>
    <scope>NUCLEOTIDE SEQUENCE [LARGE SCALE GENOMIC DNA]</scope>
    <source>
        <strain evidence="3">ATCC 700200</strain>
    </source>
</reference>
<dbReference type="STRING" id="48467.SAMN02745166_00054"/>
<feature type="transmembrane region" description="Helical" evidence="1">
    <location>
        <begin position="283"/>
        <end position="300"/>
    </location>
</feature>
<feature type="transmembrane region" description="Helical" evidence="1">
    <location>
        <begin position="235"/>
        <end position="253"/>
    </location>
</feature>
<protein>
    <submittedName>
        <fullName evidence="2">Uncharacterized protein</fullName>
    </submittedName>
</protein>
<evidence type="ECO:0000256" key="1">
    <source>
        <dbReference type="SAM" id="Phobius"/>
    </source>
</evidence>
<feature type="transmembrane region" description="Helical" evidence="1">
    <location>
        <begin position="44"/>
        <end position="67"/>
    </location>
</feature>
<name>A0A1T4WFB7_9BACT</name>
<feature type="transmembrane region" description="Helical" evidence="1">
    <location>
        <begin position="6"/>
        <end position="32"/>
    </location>
</feature>
<keyword evidence="1" id="KW-0472">Membrane</keyword>